<dbReference type="Gene3D" id="3.40.50.1000">
    <property type="entry name" value="HAD superfamily/HAD-like"/>
    <property type="match status" value="1"/>
</dbReference>
<dbReference type="RefSeq" id="WP_163890749.1">
    <property type="nucleotide sequence ID" value="NZ_JAAFYS010000001.1"/>
</dbReference>
<keyword evidence="2" id="KW-1185">Reference proteome</keyword>
<dbReference type="SUPFAM" id="SSF56784">
    <property type="entry name" value="HAD-like"/>
    <property type="match status" value="1"/>
</dbReference>
<dbReference type="Proteomes" id="UP000474757">
    <property type="component" value="Unassembled WGS sequence"/>
</dbReference>
<accession>A0A6B2JW41</accession>
<keyword evidence="1" id="KW-0378">Hydrolase</keyword>
<dbReference type="NCBIfam" id="TIGR01509">
    <property type="entry name" value="HAD-SF-IA-v3"/>
    <property type="match status" value="1"/>
</dbReference>
<dbReference type="PANTHER" id="PTHR43611:SF3">
    <property type="entry name" value="FLAVIN MONONUCLEOTIDE HYDROLASE 1, CHLOROPLATIC"/>
    <property type="match status" value="1"/>
</dbReference>
<reference evidence="1 2" key="1">
    <citation type="submission" date="2020-02" db="EMBL/GenBank/DDBJ databases">
        <title>Pseudoroseicyclus tamarix, sp. nov., isolated from offshore sediment of a Tamarix chinensis forest.</title>
        <authorList>
            <person name="Gai Y."/>
        </authorList>
    </citation>
    <scope>NUCLEOTIDE SEQUENCE [LARGE SCALE GENOMIC DNA]</scope>
    <source>
        <strain evidence="1 2">CLL3-39</strain>
    </source>
</reference>
<name>A0A6B2JW41_9RHOB</name>
<dbReference type="EMBL" id="JAAGAB010000001">
    <property type="protein sequence ID" value="NDV00434.1"/>
    <property type="molecule type" value="Genomic_DNA"/>
</dbReference>
<dbReference type="InterPro" id="IPR036412">
    <property type="entry name" value="HAD-like_sf"/>
</dbReference>
<sequence>MSLQLMLDVDGVLVTGRPGDGRPWATSLAADLGLEPERLQESFFRPHWQEIVTGRAELEPALAGSLAKIAPDLPARDLMDYWFSRDSRIDAALLDEVASLRAGGLPVWLATNQEHRRAAYLLETLGLAAHVDGILHSARLGAMKPEPAFFAAAEAAAGGEGPFLLVDDSERNVTAARAAGWQAEVWTGEARLADLVAAARAR</sequence>
<organism evidence="1 2">
    <name type="scientific">Pseudoroseicyclus tamaricis</name>
    <dbReference type="NCBI Taxonomy" id="2705421"/>
    <lineage>
        <taxon>Bacteria</taxon>
        <taxon>Pseudomonadati</taxon>
        <taxon>Pseudomonadota</taxon>
        <taxon>Alphaproteobacteria</taxon>
        <taxon>Rhodobacterales</taxon>
        <taxon>Paracoccaceae</taxon>
        <taxon>Pseudoroseicyclus</taxon>
    </lineage>
</organism>
<dbReference type="InterPro" id="IPR006439">
    <property type="entry name" value="HAD-SF_hydro_IA"/>
</dbReference>
<proteinExistence type="predicted"/>
<comment type="caution">
    <text evidence="1">The sequence shown here is derived from an EMBL/GenBank/DDBJ whole genome shotgun (WGS) entry which is preliminary data.</text>
</comment>
<protein>
    <submittedName>
        <fullName evidence="1">HAD-IA family hydrolase</fullName>
    </submittedName>
</protein>
<evidence type="ECO:0000313" key="1">
    <source>
        <dbReference type="EMBL" id="NDV00434.1"/>
    </source>
</evidence>
<dbReference type="InterPro" id="IPR023214">
    <property type="entry name" value="HAD_sf"/>
</dbReference>
<gene>
    <name evidence="1" type="ORF">GZA08_05540</name>
</gene>
<dbReference type="Pfam" id="PF00702">
    <property type="entry name" value="Hydrolase"/>
    <property type="match status" value="1"/>
</dbReference>
<dbReference type="GO" id="GO:0016787">
    <property type="term" value="F:hydrolase activity"/>
    <property type="evidence" value="ECO:0007669"/>
    <property type="project" value="UniProtKB-KW"/>
</dbReference>
<evidence type="ECO:0000313" key="2">
    <source>
        <dbReference type="Proteomes" id="UP000474757"/>
    </source>
</evidence>
<dbReference type="PANTHER" id="PTHR43611">
    <property type="entry name" value="ALPHA-D-GLUCOSE 1-PHOSPHATE PHOSPHATASE"/>
    <property type="match status" value="1"/>
</dbReference>
<dbReference type="AlphaFoldDB" id="A0A6B2JW41"/>